<dbReference type="Proteomes" id="UP000324705">
    <property type="component" value="Chromosome 2A"/>
</dbReference>
<keyword evidence="1" id="KW-0732">Signal</keyword>
<protein>
    <submittedName>
        <fullName evidence="2">Uncharacterized protein</fullName>
    </submittedName>
</protein>
<dbReference type="Gramene" id="TRITD2Av1G015980.1">
    <property type="protein sequence ID" value="TRITD2Av1G015980.1"/>
    <property type="gene ID" value="TRITD2Av1G015980"/>
</dbReference>
<dbReference type="AlphaFoldDB" id="A0A9R1R272"/>
<dbReference type="OMA" id="CAWPLVV"/>
<evidence type="ECO:0000256" key="1">
    <source>
        <dbReference type="SAM" id="SignalP"/>
    </source>
</evidence>
<organism evidence="2 3">
    <name type="scientific">Triticum turgidum subsp. durum</name>
    <name type="common">Durum wheat</name>
    <name type="synonym">Triticum durum</name>
    <dbReference type="NCBI Taxonomy" id="4567"/>
    <lineage>
        <taxon>Eukaryota</taxon>
        <taxon>Viridiplantae</taxon>
        <taxon>Streptophyta</taxon>
        <taxon>Embryophyta</taxon>
        <taxon>Tracheophyta</taxon>
        <taxon>Spermatophyta</taxon>
        <taxon>Magnoliopsida</taxon>
        <taxon>Liliopsida</taxon>
        <taxon>Poales</taxon>
        <taxon>Poaceae</taxon>
        <taxon>BOP clade</taxon>
        <taxon>Pooideae</taxon>
        <taxon>Triticodae</taxon>
        <taxon>Triticeae</taxon>
        <taxon>Triticinae</taxon>
        <taxon>Triticum</taxon>
    </lineage>
</organism>
<name>A0A9R1R272_TRITD</name>
<evidence type="ECO:0000313" key="3">
    <source>
        <dbReference type="Proteomes" id="UP000324705"/>
    </source>
</evidence>
<dbReference type="EMBL" id="LT934113">
    <property type="protein sequence ID" value="VAH25552.1"/>
    <property type="molecule type" value="Genomic_DNA"/>
</dbReference>
<proteinExistence type="predicted"/>
<evidence type="ECO:0000313" key="2">
    <source>
        <dbReference type="EMBL" id="VAH25552.1"/>
    </source>
</evidence>
<feature type="signal peptide" evidence="1">
    <location>
        <begin position="1"/>
        <end position="28"/>
    </location>
</feature>
<feature type="chain" id="PRO_5040125876" evidence="1">
    <location>
        <begin position="29"/>
        <end position="120"/>
    </location>
</feature>
<accession>A0A9R1R272</accession>
<gene>
    <name evidence="2" type="ORF">TRITD_2Av1G015980</name>
</gene>
<sequence length="120" mass="13420">MSRWGSGLLPALLLAAMLLCAWPLVVVGEDAPQAYAYPAPKPFIEGTQHVSFTLFLFKFWFSIHVQAIQGAEDLALDHASLRILVLFLRVLVRDLVRLARLEQFVQFRTTGRIVGPARSS</sequence>
<keyword evidence="3" id="KW-1185">Reference proteome</keyword>
<reference evidence="2 3" key="1">
    <citation type="submission" date="2017-09" db="EMBL/GenBank/DDBJ databases">
        <authorList>
            <consortium name="International Durum Wheat Genome Sequencing Consortium (IDWGSC)"/>
            <person name="Milanesi L."/>
        </authorList>
    </citation>
    <scope>NUCLEOTIDE SEQUENCE [LARGE SCALE GENOMIC DNA]</scope>
    <source>
        <strain evidence="3">cv. Svevo</strain>
    </source>
</reference>